<evidence type="ECO:0000313" key="1">
    <source>
        <dbReference type="EMBL" id="KAK7487559.1"/>
    </source>
</evidence>
<gene>
    <name evidence="1" type="ORF">BaRGS_00021261</name>
</gene>
<organism evidence="1 2">
    <name type="scientific">Batillaria attramentaria</name>
    <dbReference type="NCBI Taxonomy" id="370345"/>
    <lineage>
        <taxon>Eukaryota</taxon>
        <taxon>Metazoa</taxon>
        <taxon>Spiralia</taxon>
        <taxon>Lophotrochozoa</taxon>
        <taxon>Mollusca</taxon>
        <taxon>Gastropoda</taxon>
        <taxon>Caenogastropoda</taxon>
        <taxon>Sorbeoconcha</taxon>
        <taxon>Cerithioidea</taxon>
        <taxon>Batillariidae</taxon>
        <taxon>Batillaria</taxon>
    </lineage>
</organism>
<reference evidence="1 2" key="1">
    <citation type="journal article" date="2023" name="Sci. Data">
        <title>Genome assembly of the Korean intertidal mud-creeper Batillaria attramentaria.</title>
        <authorList>
            <person name="Patra A.K."/>
            <person name="Ho P.T."/>
            <person name="Jun S."/>
            <person name="Lee S.J."/>
            <person name="Kim Y."/>
            <person name="Won Y.J."/>
        </authorList>
    </citation>
    <scope>NUCLEOTIDE SEQUENCE [LARGE SCALE GENOMIC DNA]</scope>
    <source>
        <strain evidence="1">Wonlab-2016</strain>
    </source>
</reference>
<accession>A0ABD0KK74</accession>
<dbReference type="AlphaFoldDB" id="A0ABD0KK74"/>
<evidence type="ECO:0000313" key="2">
    <source>
        <dbReference type="Proteomes" id="UP001519460"/>
    </source>
</evidence>
<dbReference type="Proteomes" id="UP001519460">
    <property type="component" value="Unassembled WGS sequence"/>
</dbReference>
<dbReference type="EMBL" id="JACVVK020000163">
    <property type="protein sequence ID" value="KAK7487559.1"/>
    <property type="molecule type" value="Genomic_DNA"/>
</dbReference>
<name>A0ABD0KK74_9CAEN</name>
<keyword evidence="2" id="KW-1185">Reference proteome</keyword>
<proteinExistence type="predicted"/>
<comment type="caution">
    <text evidence="1">The sequence shown here is derived from an EMBL/GenBank/DDBJ whole genome shotgun (WGS) entry which is preliminary data.</text>
</comment>
<sequence length="75" mass="8216">MIFSSDTSDIRTRTLPELRYQTAERSRRDTMVTKSCAYTSRDKLAFSASCHSPLIIINRTATASAATAVSVGLTD</sequence>
<protein>
    <submittedName>
        <fullName evidence="1">Uncharacterized protein</fullName>
    </submittedName>
</protein>